<sequence length="834" mass="95121">MDVVKSENRVLQQKMSLESVYPLVQQRVDSLNKMQRAQPTRQALDAFYFHCAQQAEQKSLSDEFRQEILRYFDHELFVCDEKGTESFVMGIALNEAVFGSVIKLHLSGGDTEAAWMLIKKLRGILREQGGEKVKLHFRTVSPLLEHECRHGQFPSAYSRWQQLREQDVEWTSAMEDVLMQMVIACVKHHDGQPDEYMVPESGDSESHFHAQMASLLHDLQIVCREVTPSNAQRLWQAFRDAEYNVEIMLSDARMRPNCPSCGHSLLKQGLTELEREQMLTAIETRQTKVGQEKTVKPYLKPFRDWLMLRHQNFVLENLASDSKTGKPLHYVLDGPNIAYMNQNFDDGTYRIDHVDAVARELQAQGHLVSITVPSVYLNDKFVVRIRTKNINARRRQGKYITRERTPAETAILERWAKENIVFSCRTDFLSDDLFWLYASVLLGREGRVVTNDQGRDHMHAMLNGYTSTSVKQRINNYTNAIPMDLIIRWKELTNVNIEMQHKDIVEGSLATGEMIPIDQINLLHPLPFSRVPQVTAPDHFHIPIAEHANQNEHPNQNNALAVDALEATGTLLNEKAGCGIEALTILGRAARRLTTWAVPAGIARLVANGTVFVLLAHVHAEVDLTLGGGWFEQTHDSDDCGGEEGRDLHAKFLFWARFKQRNVARCFEEVAYDVGILHPDSKQDASYRHNMLEKLELLSGRVGPKMDLGVEFTFTDGREMVGRVFSRADQAQWVSAFYQLAMKSEVRRVKSASMEDQGDNQAVEKRRVSFFGSVLVRTIPTVPDDQVPELFYSKKDVAKFSEQASSLRSRTEDAVSLACKSFRKPTLPWRRQVV</sequence>
<dbReference type="PANTHER" id="PTHR13547:SF1">
    <property type="entry name" value="MITOCHONDRIAL RIBONUCLEASE P CATALYTIC SUBUNIT"/>
    <property type="match status" value="1"/>
</dbReference>
<dbReference type="EMBL" id="MBAD02001032">
    <property type="protein sequence ID" value="RLN59560.1"/>
    <property type="molecule type" value="Genomic_DNA"/>
</dbReference>
<accession>A0A3R7GLR7</accession>
<dbReference type="Gene3D" id="3.40.50.11980">
    <property type="match status" value="1"/>
</dbReference>
<evidence type="ECO:0000313" key="1">
    <source>
        <dbReference type="EMBL" id="RLN59560.1"/>
    </source>
</evidence>
<dbReference type="AlphaFoldDB" id="A0A3R7GLR7"/>
<dbReference type="GO" id="GO:0001682">
    <property type="term" value="P:tRNA 5'-leader removal"/>
    <property type="evidence" value="ECO:0007669"/>
    <property type="project" value="TreeGrafter"/>
</dbReference>
<reference evidence="1 2" key="1">
    <citation type="submission" date="2018-07" db="EMBL/GenBank/DDBJ databases">
        <title>Genome sequencing of oomycete isolates from Chile give support for New Zealand origin for Phytophthora kernoviae and make available the first Nothophytophthora sp. genome.</title>
        <authorList>
            <person name="Studholme D.J."/>
            <person name="Sanfuentes E."/>
            <person name="Panda P."/>
            <person name="Hill R."/>
            <person name="Sambles C."/>
            <person name="Grant M."/>
            <person name="Williams N.M."/>
            <person name="Mcdougal R.L."/>
        </authorList>
    </citation>
    <scope>NUCLEOTIDE SEQUENCE [LARGE SCALE GENOMIC DNA]</scope>
    <source>
        <strain evidence="1">Chile7</strain>
    </source>
</reference>
<gene>
    <name evidence="1" type="ORF">BBJ29_005073</name>
</gene>
<dbReference type="GO" id="GO:0004526">
    <property type="term" value="F:ribonuclease P activity"/>
    <property type="evidence" value="ECO:0007669"/>
    <property type="project" value="TreeGrafter"/>
</dbReference>
<comment type="caution">
    <text evidence="1">The sequence shown here is derived from an EMBL/GenBank/DDBJ whole genome shotgun (WGS) entry which is preliminary data.</text>
</comment>
<dbReference type="Proteomes" id="UP000284657">
    <property type="component" value="Unassembled WGS sequence"/>
</dbReference>
<proteinExistence type="predicted"/>
<organism evidence="1 2">
    <name type="scientific">Phytophthora kernoviae</name>
    <dbReference type="NCBI Taxonomy" id="325452"/>
    <lineage>
        <taxon>Eukaryota</taxon>
        <taxon>Sar</taxon>
        <taxon>Stramenopiles</taxon>
        <taxon>Oomycota</taxon>
        <taxon>Peronosporomycetes</taxon>
        <taxon>Peronosporales</taxon>
        <taxon>Peronosporaceae</taxon>
        <taxon>Phytophthora</taxon>
    </lineage>
</organism>
<protein>
    <submittedName>
        <fullName evidence="1">Uncharacterized protein</fullName>
    </submittedName>
</protein>
<name>A0A3R7GLR7_9STRA</name>
<evidence type="ECO:0000313" key="2">
    <source>
        <dbReference type="Proteomes" id="UP000284657"/>
    </source>
</evidence>
<dbReference type="PANTHER" id="PTHR13547">
    <property type="match status" value="1"/>
</dbReference>